<dbReference type="Proteomes" id="UP000037069">
    <property type="component" value="Unassembled WGS sequence"/>
</dbReference>
<gene>
    <name evidence="1" type="ORF">FF38_09399</name>
</gene>
<sequence>MIGLTTDVLLSREVSLYLAPSDKFSSTPFNFGNLKLSILYLLVKSTSSVFNGLTPNPFVPSQFDKSLSAASMTSLIVGRNFPLVRITTSSAYATIFLPLDSKILRTELTASNQSRGESTPPCGIPLLNLFLILSSPKVELITLLPNIETTQLTRKS</sequence>
<proteinExistence type="predicted"/>
<name>A0A0L0CQR5_LUCCU</name>
<accession>A0A0L0CQR5</accession>
<reference evidence="1 2" key="1">
    <citation type="journal article" date="2015" name="Nat. Commun.">
        <title>Lucilia cuprina genome unlocks parasitic fly biology to underpin future interventions.</title>
        <authorList>
            <person name="Anstead C.A."/>
            <person name="Korhonen P.K."/>
            <person name="Young N.D."/>
            <person name="Hall R.S."/>
            <person name="Jex A.R."/>
            <person name="Murali S.C."/>
            <person name="Hughes D.S."/>
            <person name="Lee S.F."/>
            <person name="Perry T."/>
            <person name="Stroehlein A.J."/>
            <person name="Ansell B.R."/>
            <person name="Breugelmans B."/>
            <person name="Hofmann A."/>
            <person name="Qu J."/>
            <person name="Dugan S."/>
            <person name="Lee S.L."/>
            <person name="Chao H."/>
            <person name="Dinh H."/>
            <person name="Han Y."/>
            <person name="Doddapaneni H.V."/>
            <person name="Worley K.C."/>
            <person name="Muzny D.M."/>
            <person name="Ioannidis P."/>
            <person name="Waterhouse R.M."/>
            <person name="Zdobnov E.M."/>
            <person name="James P.J."/>
            <person name="Bagnall N.H."/>
            <person name="Kotze A.C."/>
            <person name="Gibbs R.A."/>
            <person name="Richards S."/>
            <person name="Batterham P."/>
            <person name="Gasser R.B."/>
        </authorList>
    </citation>
    <scope>NUCLEOTIDE SEQUENCE [LARGE SCALE GENOMIC DNA]</scope>
    <source>
        <strain evidence="1 2">LS</strain>
        <tissue evidence="1">Full body</tissue>
    </source>
</reference>
<evidence type="ECO:0000313" key="2">
    <source>
        <dbReference type="Proteomes" id="UP000037069"/>
    </source>
</evidence>
<organism evidence="1 2">
    <name type="scientific">Lucilia cuprina</name>
    <name type="common">Green bottle fly</name>
    <name type="synonym">Australian sheep blowfly</name>
    <dbReference type="NCBI Taxonomy" id="7375"/>
    <lineage>
        <taxon>Eukaryota</taxon>
        <taxon>Metazoa</taxon>
        <taxon>Ecdysozoa</taxon>
        <taxon>Arthropoda</taxon>
        <taxon>Hexapoda</taxon>
        <taxon>Insecta</taxon>
        <taxon>Pterygota</taxon>
        <taxon>Neoptera</taxon>
        <taxon>Endopterygota</taxon>
        <taxon>Diptera</taxon>
        <taxon>Brachycera</taxon>
        <taxon>Muscomorpha</taxon>
        <taxon>Oestroidea</taxon>
        <taxon>Calliphoridae</taxon>
        <taxon>Luciliinae</taxon>
        <taxon>Lucilia</taxon>
    </lineage>
</organism>
<keyword evidence="2" id="KW-1185">Reference proteome</keyword>
<protein>
    <submittedName>
        <fullName evidence="1">Uncharacterized protein</fullName>
    </submittedName>
</protein>
<dbReference type="AlphaFoldDB" id="A0A0L0CQR5"/>
<dbReference type="EMBL" id="JRES01000049">
    <property type="protein sequence ID" value="KNC34586.1"/>
    <property type="molecule type" value="Genomic_DNA"/>
</dbReference>
<evidence type="ECO:0000313" key="1">
    <source>
        <dbReference type="EMBL" id="KNC34586.1"/>
    </source>
</evidence>
<comment type="caution">
    <text evidence="1">The sequence shown here is derived from an EMBL/GenBank/DDBJ whole genome shotgun (WGS) entry which is preliminary data.</text>
</comment>